<accession>A0AAD6ISX3</accession>
<evidence type="ECO:0000313" key="3">
    <source>
        <dbReference type="Proteomes" id="UP001221413"/>
    </source>
</evidence>
<feature type="signal peptide" evidence="1">
    <location>
        <begin position="1"/>
        <end position="23"/>
    </location>
</feature>
<organism evidence="2 3">
    <name type="scientific">Drechslerella dactyloides</name>
    <name type="common">Nematode-trapping fungus</name>
    <name type="synonym">Arthrobotrys dactyloides</name>
    <dbReference type="NCBI Taxonomy" id="74499"/>
    <lineage>
        <taxon>Eukaryota</taxon>
        <taxon>Fungi</taxon>
        <taxon>Dikarya</taxon>
        <taxon>Ascomycota</taxon>
        <taxon>Pezizomycotina</taxon>
        <taxon>Orbiliomycetes</taxon>
        <taxon>Orbiliales</taxon>
        <taxon>Orbiliaceae</taxon>
        <taxon>Drechslerella</taxon>
    </lineage>
</organism>
<keyword evidence="1" id="KW-0732">Signal</keyword>
<sequence length="347" mass="38728">MYRLQAIFILLLLWSGLPIAVFASPAGSPRHIVKRGKPEYYTRNFNTISSIYKFTIFPNMQPIIAQAQNANIPEVAELFSPNVSGRIQDVGNFTNFRTSIEYFYGLAPQPRPGNPAAITAATIPQFVSGCPEVATSTVYFTISGADPHQSKFGEVITYLKQTGFWHFDSEGRVDYYDLYIPALGDFTTILNGADFNDPTVQTLARKQLCQGAQAFCTGANAQYKPNLGINLKKLLSQLGLNMLTDQKLISTLGLTSLNAGELTCMSRLLEKDFGIFDKLWSDTIVCRIVHLMLAQSDPEEHCPHVGFDGGMKCVEYPYEKRLFGDDDRLFGTTDQYPHIDRFICPDV</sequence>
<keyword evidence="3" id="KW-1185">Reference proteome</keyword>
<dbReference type="AlphaFoldDB" id="A0AAD6ISX3"/>
<dbReference type="Proteomes" id="UP001221413">
    <property type="component" value="Unassembled WGS sequence"/>
</dbReference>
<proteinExistence type="predicted"/>
<reference evidence="2" key="1">
    <citation type="submission" date="2023-01" db="EMBL/GenBank/DDBJ databases">
        <title>The chitinases involved in constricting ring structure development in the nematode-trapping fungus Drechslerella dactyloides.</title>
        <authorList>
            <person name="Wang R."/>
            <person name="Zhang L."/>
            <person name="Tang P."/>
            <person name="Li S."/>
            <person name="Liang L."/>
        </authorList>
    </citation>
    <scope>NUCLEOTIDE SEQUENCE</scope>
    <source>
        <strain evidence="2">YMF1.00031</strain>
    </source>
</reference>
<protein>
    <submittedName>
        <fullName evidence="2">Uncharacterized protein</fullName>
    </submittedName>
</protein>
<evidence type="ECO:0000256" key="1">
    <source>
        <dbReference type="SAM" id="SignalP"/>
    </source>
</evidence>
<dbReference type="EMBL" id="JAQGDS010000013">
    <property type="protein sequence ID" value="KAJ6256366.1"/>
    <property type="molecule type" value="Genomic_DNA"/>
</dbReference>
<gene>
    <name evidence="2" type="ORF">Dda_8866</name>
</gene>
<feature type="chain" id="PRO_5042119653" evidence="1">
    <location>
        <begin position="24"/>
        <end position="347"/>
    </location>
</feature>
<name>A0AAD6ISX3_DREDA</name>
<evidence type="ECO:0000313" key="2">
    <source>
        <dbReference type="EMBL" id="KAJ6256366.1"/>
    </source>
</evidence>
<comment type="caution">
    <text evidence="2">The sequence shown here is derived from an EMBL/GenBank/DDBJ whole genome shotgun (WGS) entry which is preliminary data.</text>
</comment>